<accession>A0A9Q1II60</accession>
<gene>
    <name evidence="2" type="ORF">SKAU_G00350570</name>
</gene>
<feature type="region of interest" description="Disordered" evidence="1">
    <location>
        <begin position="70"/>
        <end position="97"/>
    </location>
</feature>
<sequence>MSQTACELKTAAHRGSHSRRKAEINDKTAAGSCWSASAVMPGLPPRPAAPTKTSRGAAIDYDRSLFRSELAQTAAGKRAPRSGAPSTSTRRLTRERF</sequence>
<dbReference type="Proteomes" id="UP001152622">
    <property type="component" value="Chromosome 16"/>
</dbReference>
<dbReference type="AlphaFoldDB" id="A0A9Q1II60"/>
<name>A0A9Q1II60_SYNKA</name>
<evidence type="ECO:0000313" key="3">
    <source>
        <dbReference type="Proteomes" id="UP001152622"/>
    </source>
</evidence>
<evidence type="ECO:0000313" key="2">
    <source>
        <dbReference type="EMBL" id="KAJ8340424.1"/>
    </source>
</evidence>
<comment type="caution">
    <text evidence="2">The sequence shown here is derived from an EMBL/GenBank/DDBJ whole genome shotgun (WGS) entry which is preliminary data.</text>
</comment>
<protein>
    <submittedName>
        <fullName evidence="2">Uncharacterized protein</fullName>
    </submittedName>
</protein>
<keyword evidence="3" id="KW-1185">Reference proteome</keyword>
<evidence type="ECO:0000256" key="1">
    <source>
        <dbReference type="SAM" id="MobiDB-lite"/>
    </source>
</evidence>
<reference evidence="2" key="1">
    <citation type="journal article" date="2023" name="Science">
        <title>Genome structures resolve the early diversification of teleost fishes.</title>
        <authorList>
            <person name="Parey E."/>
            <person name="Louis A."/>
            <person name="Montfort J."/>
            <person name="Bouchez O."/>
            <person name="Roques C."/>
            <person name="Iampietro C."/>
            <person name="Lluch J."/>
            <person name="Castinel A."/>
            <person name="Donnadieu C."/>
            <person name="Desvignes T."/>
            <person name="Floi Bucao C."/>
            <person name="Jouanno E."/>
            <person name="Wen M."/>
            <person name="Mejri S."/>
            <person name="Dirks R."/>
            <person name="Jansen H."/>
            <person name="Henkel C."/>
            <person name="Chen W.J."/>
            <person name="Zahm M."/>
            <person name="Cabau C."/>
            <person name="Klopp C."/>
            <person name="Thompson A.W."/>
            <person name="Robinson-Rechavi M."/>
            <person name="Braasch I."/>
            <person name="Lecointre G."/>
            <person name="Bobe J."/>
            <person name="Postlethwait J.H."/>
            <person name="Berthelot C."/>
            <person name="Roest Crollius H."/>
            <person name="Guiguen Y."/>
        </authorList>
    </citation>
    <scope>NUCLEOTIDE SEQUENCE</scope>
    <source>
        <tissue evidence="2">Blood</tissue>
    </source>
</reference>
<dbReference type="EMBL" id="JAINUF010000016">
    <property type="protein sequence ID" value="KAJ8340424.1"/>
    <property type="molecule type" value="Genomic_DNA"/>
</dbReference>
<feature type="region of interest" description="Disordered" evidence="1">
    <location>
        <begin position="1"/>
        <end position="27"/>
    </location>
</feature>
<proteinExistence type="predicted"/>
<organism evidence="2 3">
    <name type="scientific">Synaphobranchus kaupii</name>
    <name type="common">Kaup's arrowtooth eel</name>
    <dbReference type="NCBI Taxonomy" id="118154"/>
    <lineage>
        <taxon>Eukaryota</taxon>
        <taxon>Metazoa</taxon>
        <taxon>Chordata</taxon>
        <taxon>Craniata</taxon>
        <taxon>Vertebrata</taxon>
        <taxon>Euteleostomi</taxon>
        <taxon>Actinopterygii</taxon>
        <taxon>Neopterygii</taxon>
        <taxon>Teleostei</taxon>
        <taxon>Anguilliformes</taxon>
        <taxon>Synaphobranchidae</taxon>
        <taxon>Synaphobranchus</taxon>
    </lineage>
</organism>
<feature type="compositionally biased region" description="Basic residues" evidence="1">
    <location>
        <begin position="11"/>
        <end position="20"/>
    </location>
</feature>